<feature type="domain" description="Tyr recombinase" evidence="3">
    <location>
        <begin position="148"/>
        <end position="299"/>
    </location>
</feature>
<dbReference type="GO" id="GO:0015074">
    <property type="term" value="P:DNA integration"/>
    <property type="evidence" value="ECO:0007669"/>
    <property type="project" value="InterPro"/>
</dbReference>
<dbReference type="InterPro" id="IPR011010">
    <property type="entry name" value="DNA_brk_join_enz"/>
</dbReference>
<dbReference type="RefSeq" id="WP_012233918.1">
    <property type="nucleotide sequence ID" value="NC_010162.1"/>
</dbReference>
<keyword evidence="1" id="KW-0238">DNA-binding</keyword>
<dbReference type="AlphaFoldDB" id="A9F6J5"/>
<proteinExistence type="predicted"/>
<keyword evidence="5" id="KW-1185">Reference proteome</keyword>
<dbReference type="GO" id="GO:0003677">
    <property type="term" value="F:DNA binding"/>
    <property type="evidence" value="ECO:0007669"/>
    <property type="project" value="UniProtKB-KW"/>
</dbReference>
<dbReference type="GO" id="GO:0006310">
    <property type="term" value="P:DNA recombination"/>
    <property type="evidence" value="ECO:0007669"/>
    <property type="project" value="UniProtKB-KW"/>
</dbReference>
<dbReference type="eggNOG" id="COG4974">
    <property type="taxonomic scope" value="Bacteria"/>
</dbReference>
<evidence type="ECO:0000313" key="5">
    <source>
        <dbReference type="Proteomes" id="UP000002139"/>
    </source>
</evidence>
<dbReference type="BioCyc" id="SCEL448385:SCE_RS06650-MONOMER"/>
<gene>
    <name evidence="4" type="ordered locus">sce1283</name>
</gene>
<dbReference type="InterPro" id="IPR002104">
    <property type="entry name" value="Integrase_catalytic"/>
</dbReference>
<evidence type="ECO:0000313" key="4">
    <source>
        <dbReference type="EMBL" id="CAN91441.1"/>
    </source>
</evidence>
<evidence type="ECO:0000259" key="3">
    <source>
        <dbReference type="PROSITE" id="PS51898"/>
    </source>
</evidence>
<dbReference type="STRING" id="448385.sce1283"/>
<name>A9F6J5_SORC5</name>
<dbReference type="SUPFAM" id="SSF56349">
    <property type="entry name" value="DNA breaking-rejoining enzymes"/>
    <property type="match status" value="1"/>
</dbReference>
<dbReference type="InterPro" id="IPR013762">
    <property type="entry name" value="Integrase-like_cat_sf"/>
</dbReference>
<dbReference type="KEGG" id="scl:sce1283"/>
<dbReference type="Proteomes" id="UP000002139">
    <property type="component" value="Chromosome"/>
</dbReference>
<dbReference type="HOGENOM" id="CLU_047407_4_1_7"/>
<keyword evidence="2" id="KW-0233">DNA recombination</keyword>
<evidence type="ECO:0000256" key="1">
    <source>
        <dbReference type="ARBA" id="ARBA00023125"/>
    </source>
</evidence>
<protein>
    <submittedName>
        <fullName evidence="4">Integrase-like protein</fullName>
    </submittedName>
</protein>
<accession>A9F6J5</accession>
<dbReference type="InterPro" id="IPR010998">
    <property type="entry name" value="Integrase_recombinase_N"/>
</dbReference>
<sequence>MVWVQARAISKPPRWLRERCRRAPGIVSVSPVGDMDRDEAAKRGAEFHDVFDGASLPDNTRRVYSAQWHHFVGWCVTRASLALPARPRLVVAYLAALAEGGRSASTLRGACTAIGKAHELRGFAPPTSRPIVVAWRRRLIEAGDQEPQKAAELTAAQVAQMTAAMGADLVDLRDRALVLVGYAARLRRSELVGLDVSAVVFCDEGIELLVPARRIVIPPGRHQHSCTPGAVRSWIDAAALAPSGPLFVGINRWGQLGGRLSDRAVGLIVQTRASKAGLSIEGISADSLRAGARDERRLL</sequence>
<organism evidence="4 5">
    <name type="scientific">Sorangium cellulosum (strain So ce56)</name>
    <name type="common">Polyangium cellulosum (strain So ce56)</name>
    <dbReference type="NCBI Taxonomy" id="448385"/>
    <lineage>
        <taxon>Bacteria</taxon>
        <taxon>Pseudomonadati</taxon>
        <taxon>Myxococcota</taxon>
        <taxon>Polyangia</taxon>
        <taxon>Polyangiales</taxon>
        <taxon>Polyangiaceae</taxon>
        <taxon>Sorangium</taxon>
    </lineage>
</organism>
<dbReference type="EMBL" id="AM746676">
    <property type="protein sequence ID" value="CAN91441.1"/>
    <property type="molecule type" value="Genomic_DNA"/>
</dbReference>
<reference evidence="4 5" key="1">
    <citation type="journal article" date="2007" name="Nat. Biotechnol.">
        <title>Complete genome sequence of the myxobacterium Sorangium cellulosum.</title>
        <authorList>
            <person name="Schneiker S."/>
            <person name="Perlova O."/>
            <person name="Kaiser O."/>
            <person name="Gerth K."/>
            <person name="Alici A."/>
            <person name="Altmeyer M.O."/>
            <person name="Bartels D."/>
            <person name="Bekel T."/>
            <person name="Beyer S."/>
            <person name="Bode E."/>
            <person name="Bode H.B."/>
            <person name="Bolten C.J."/>
            <person name="Choudhuri J.V."/>
            <person name="Doss S."/>
            <person name="Elnakady Y.A."/>
            <person name="Frank B."/>
            <person name="Gaigalat L."/>
            <person name="Goesmann A."/>
            <person name="Groeger C."/>
            <person name="Gross F."/>
            <person name="Jelsbak L."/>
            <person name="Jelsbak L."/>
            <person name="Kalinowski J."/>
            <person name="Kegler C."/>
            <person name="Knauber T."/>
            <person name="Konietzny S."/>
            <person name="Kopp M."/>
            <person name="Krause L."/>
            <person name="Krug D."/>
            <person name="Linke B."/>
            <person name="Mahmud T."/>
            <person name="Martinez-Arias R."/>
            <person name="McHardy A.C."/>
            <person name="Merai M."/>
            <person name="Meyer F."/>
            <person name="Mormann S."/>
            <person name="Munoz-Dorado J."/>
            <person name="Perez J."/>
            <person name="Pradella S."/>
            <person name="Rachid S."/>
            <person name="Raddatz G."/>
            <person name="Rosenau F."/>
            <person name="Rueckert C."/>
            <person name="Sasse F."/>
            <person name="Scharfe M."/>
            <person name="Schuster S.C."/>
            <person name="Suen G."/>
            <person name="Treuner-Lange A."/>
            <person name="Velicer G.J."/>
            <person name="Vorholter F.-J."/>
            <person name="Weissman K.J."/>
            <person name="Welch R.D."/>
            <person name="Wenzel S.C."/>
            <person name="Whitworth D.E."/>
            <person name="Wilhelm S."/>
            <person name="Wittmann C."/>
            <person name="Bloecker H."/>
            <person name="Puehler A."/>
            <person name="Mueller R."/>
        </authorList>
    </citation>
    <scope>NUCLEOTIDE SEQUENCE [LARGE SCALE GENOMIC DNA]</scope>
    <source>
        <strain evidence="5">So ce56</strain>
    </source>
</reference>
<dbReference type="Gene3D" id="1.10.150.130">
    <property type="match status" value="1"/>
</dbReference>
<evidence type="ECO:0000256" key="2">
    <source>
        <dbReference type="ARBA" id="ARBA00023172"/>
    </source>
</evidence>
<dbReference type="Gene3D" id="1.10.443.10">
    <property type="entry name" value="Intergrase catalytic core"/>
    <property type="match status" value="1"/>
</dbReference>
<dbReference type="SUPFAM" id="SSF47823">
    <property type="entry name" value="lambda integrase-like, N-terminal domain"/>
    <property type="match status" value="1"/>
</dbReference>
<dbReference type="PROSITE" id="PS51898">
    <property type="entry name" value="TYR_RECOMBINASE"/>
    <property type="match status" value="1"/>
</dbReference>